<dbReference type="AlphaFoldDB" id="A0A382N6J1"/>
<dbReference type="FunFam" id="2.70.210.12:FF:000001">
    <property type="entry name" value="GTPase Obg"/>
    <property type="match status" value="1"/>
</dbReference>
<reference evidence="5" key="1">
    <citation type="submission" date="2018-05" db="EMBL/GenBank/DDBJ databases">
        <authorList>
            <person name="Lanie J.A."/>
            <person name="Ng W.-L."/>
            <person name="Kazmierczak K.M."/>
            <person name="Andrzejewski T.M."/>
            <person name="Davidsen T.M."/>
            <person name="Wayne K.J."/>
            <person name="Tettelin H."/>
            <person name="Glass J.I."/>
            <person name="Rusch D."/>
            <person name="Podicherti R."/>
            <person name="Tsui H.-C.T."/>
            <person name="Winkler M.E."/>
        </authorList>
    </citation>
    <scope>NUCLEOTIDE SEQUENCE</scope>
</reference>
<accession>A0A382N6J1</accession>
<feature type="domain" description="Obg" evidence="4">
    <location>
        <begin position="1"/>
        <end position="97"/>
    </location>
</feature>
<sequence>MFVDSVDIQIEAGSGGNGCVSFRREKFVPLGGPDGGDGGRGGSVFLRASNDLNTLVNFKYRPIHRAQRGSHGEGSNRTGKSGKDLYLDVPTGTIVFS</sequence>
<dbReference type="PANTHER" id="PTHR11702:SF31">
    <property type="entry name" value="MITOCHONDRIAL RIBOSOME-ASSOCIATED GTPASE 2"/>
    <property type="match status" value="1"/>
</dbReference>
<dbReference type="Gene3D" id="2.70.210.12">
    <property type="entry name" value="GTP1/OBG domain"/>
    <property type="match status" value="1"/>
</dbReference>
<protein>
    <recommendedName>
        <fullName evidence="4">Obg domain-containing protein</fullName>
    </recommendedName>
</protein>
<dbReference type="SUPFAM" id="SSF82051">
    <property type="entry name" value="Obg GTP-binding protein N-terminal domain"/>
    <property type="match status" value="1"/>
</dbReference>
<feature type="region of interest" description="Disordered" evidence="3">
    <location>
        <begin position="63"/>
        <end position="85"/>
    </location>
</feature>
<feature type="non-terminal residue" evidence="5">
    <location>
        <position position="97"/>
    </location>
</feature>
<dbReference type="InterPro" id="IPR045086">
    <property type="entry name" value="OBG_GTPase"/>
</dbReference>
<dbReference type="InterPro" id="IPR006169">
    <property type="entry name" value="GTP1_OBG_dom"/>
</dbReference>
<keyword evidence="1" id="KW-0547">Nucleotide-binding</keyword>
<evidence type="ECO:0000313" key="5">
    <source>
        <dbReference type="EMBL" id="SVC56773.1"/>
    </source>
</evidence>
<dbReference type="GO" id="GO:0003924">
    <property type="term" value="F:GTPase activity"/>
    <property type="evidence" value="ECO:0007669"/>
    <property type="project" value="InterPro"/>
</dbReference>
<organism evidence="5">
    <name type="scientific">marine metagenome</name>
    <dbReference type="NCBI Taxonomy" id="408172"/>
    <lineage>
        <taxon>unclassified sequences</taxon>
        <taxon>metagenomes</taxon>
        <taxon>ecological metagenomes</taxon>
    </lineage>
</organism>
<evidence type="ECO:0000256" key="1">
    <source>
        <dbReference type="ARBA" id="ARBA00022741"/>
    </source>
</evidence>
<proteinExistence type="predicted"/>
<dbReference type="EMBL" id="UINC01098333">
    <property type="protein sequence ID" value="SVC56773.1"/>
    <property type="molecule type" value="Genomic_DNA"/>
</dbReference>
<keyword evidence="2" id="KW-0342">GTP-binding</keyword>
<dbReference type="InterPro" id="IPR036726">
    <property type="entry name" value="GTP1_OBG_dom_sf"/>
</dbReference>
<dbReference type="PANTHER" id="PTHR11702">
    <property type="entry name" value="DEVELOPMENTALLY REGULATED GTP-BINDING PROTEIN-RELATED"/>
    <property type="match status" value="1"/>
</dbReference>
<name>A0A382N6J1_9ZZZZ</name>
<evidence type="ECO:0000256" key="3">
    <source>
        <dbReference type="SAM" id="MobiDB-lite"/>
    </source>
</evidence>
<dbReference type="PROSITE" id="PS51883">
    <property type="entry name" value="OBG"/>
    <property type="match status" value="1"/>
</dbReference>
<dbReference type="GO" id="GO:0005525">
    <property type="term" value="F:GTP binding"/>
    <property type="evidence" value="ECO:0007669"/>
    <property type="project" value="UniProtKB-KW"/>
</dbReference>
<gene>
    <name evidence="5" type="ORF">METZ01_LOCUS309627</name>
</gene>
<evidence type="ECO:0000259" key="4">
    <source>
        <dbReference type="PROSITE" id="PS51883"/>
    </source>
</evidence>
<evidence type="ECO:0000256" key="2">
    <source>
        <dbReference type="ARBA" id="ARBA00023134"/>
    </source>
</evidence>
<dbReference type="Pfam" id="PF01018">
    <property type="entry name" value="GTP1_OBG"/>
    <property type="match status" value="1"/>
</dbReference>